<dbReference type="EMBL" id="QLYX01000024">
    <property type="protein sequence ID" value="RAY10868.1"/>
    <property type="molecule type" value="Genomic_DNA"/>
</dbReference>
<accession>A0A365GVT0</accession>
<gene>
    <name evidence="2" type="ORF">DPM19_33450</name>
</gene>
<evidence type="ECO:0000256" key="1">
    <source>
        <dbReference type="SAM" id="SignalP"/>
    </source>
</evidence>
<evidence type="ECO:0000313" key="3">
    <source>
        <dbReference type="Proteomes" id="UP000251891"/>
    </source>
</evidence>
<evidence type="ECO:0000313" key="2">
    <source>
        <dbReference type="EMBL" id="RAY10868.1"/>
    </source>
</evidence>
<name>A0A365GVT0_9ACTN</name>
<feature type="chain" id="PRO_5016882772" description="DUF4185 domain-containing protein" evidence="1">
    <location>
        <begin position="18"/>
        <end position="431"/>
    </location>
</feature>
<dbReference type="Proteomes" id="UP000251891">
    <property type="component" value="Unassembled WGS sequence"/>
</dbReference>
<reference evidence="2 3" key="1">
    <citation type="submission" date="2018-06" db="EMBL/GenBank/DDBJ databases">
        <title>Actinomadura craniellae sp. nov. isolated from marine sponge Craniella sp.</title>
        <authorList>
            <person name="Li L."/>
            <person name="Xu Q.H."/>
            <person name="Lin H.W."/>
            <person name="Lu Y.H."/>
        </authorList>
    </citation>
    <scope>NUCLEOTIDE SEQUENCE [LARGE SCALE GENOMIC DNA]</scope>
    <source>
        <strain evidence="2 3">LHW63021</strain>
    </source>
</reference>
<organism evidence="2 3">
    <name type="scientific">Actinomadura craniellae</name>
    <dbReference type="NCBI Taxonomy" id="2231787"/>
    <lineage>
        <taxon>Bacteria</taxon>
        <taxon>Bacillati</taxon>
        <taxon>Actinomycetota</taxon>
        <taxon>Actinomycetes</taxon>
        <taxon>Streptosporangiales</taxon>
        <taxon>Thermomonosporaceae</taxon>
        <taxon>Actinomadura</taxon>
    </lineage>
</organism>
<protein>
    <recommendedName>
        <fullName evidence="4">DUF4185 domain-containing protein</fullName>
    </recommendedName>
</protein>
<evidence type="ECO:0008006" key="4">
    <source>
        <dbReference type="Google" id="ProtNLM"/>
    </source>
</evidence>
<proteinExistence type="predicted"/>
<sequence length="431" mass="45580">MAGCTGLALLPGGAAAAADCAPISVTSATPENFFWNPLFNGYGNDNTSLTDWTAGDNSISVQLPSGIGANSGKTLWLFNDTLLGQTLAPAPPGQPYRHHAGGKGFARNTAVVQNPPDLWLTQTLYGGGPVSDPLPWIRHPEHPAKRYELLGARVEPASPGSVTKRLKIMLLEKDDSVPLYGGTLGYGVATLDPANLAAPLGTPVRFDAVDIGRGKIYWGVSLVPKSDGHTYIWGESSQTIGGIFGSNAYLARVAGGNLHNPWQWQFWNGSSWTAAGRQDLAQPVITFTGGAGGGATDTGVAHGFSVQQVGTRYALVTMDPTAESGYGVYRQLTMYTICNIADPEAALNPVRFGKNRFAVVPEAALPKPPGYAEYTGTSGAYMPALHPQFTHSTGLLLSYSLNDFAPDGAGLTNIANNVNRYRPKFMRVAVS</sequence>
<feature type="signal peptide" evidence="1">
    <location>
        <begin position="1"/>
        <end position="17"/>
    </location>
</feature>
<keyword evidence="3" id="KW-1185">Reference proteome</keyword>
<comment type="caution">
    <text evidence="2">The sequence shown here is derived from an EMBL/GenBank/DDBJ whole genome shotgun (WGS) entry which is preliminary data.</text>
</comment>
<dbReference type="AlphaFoldDB" id="A0A365GVT0"/>
<keyword evidence="1" id="KW-0732">Signal</keyword>